<dbReference type="PANTHER" id="PTHR43823">
    <property type="entry name" value="SPORULATION PROTEIN YKVU"/>
    <property type="match status" value="1"/>
</dbReference>
<evidence type="ECO:0000256" key="5">
    <source>
        <dbReference type="ARBA" id="ARBA00022475"/>
    </source>
</evidence>
<feature type="transmembrane region" description="Helical" evidence="10">
    <location>
        <begin position="373"/>
        <end position="391"/>
    </location>
</feature>
<dbReference type="GO" id="GO:0042910">
    <property type="term" value="F:xenobiotic transmembrane transporter activity"/>
    <property type="evidence" value="ECO:0007669"/>
    <property type="project" value="InterPro"/>
</dbReference>
<evidence type="ECO:0000256" key="3">
    <source>
        <dbReference type="ARBA" id="ARBA00022106"/>
    </source>
</evidence>
<dbReference type="InterPro" id="IPR051327">
    <property type="entry name" value="MATE_MepA_subfamily"/>
</dbReference>
<comment type="similarity">
    <text evidence="2">Belongs to the multi antimicrobial extrusion (MATE) (TC 2.A.66.1) family. MepA subfamily.</text>
</comment>
<feature type="transmembrane region" description="Helical" evidence="10">
    <location>
        <begin position="174"/>
        <end position="194"/>
    </location>
</feature>
<protein>
    <recommendedName>
        <fullName evidence="3">Multidrug export protein MepA</fullName>
    </recommendedName>
</protein>
<comment type="caution">
    <text evidence="11">The sequence shown here is derived from an EMBL/GenBank/DDBJ whole genome shotgun (WGS) entry which is preliminary data.</text>
</comment>
<keyword evidence="9" id="KW-0046">Antibiotic resistance</keyword>
<organism evidence="11 12">
    <name type="scientific">Zhenhengia yiwuensis</name>
    <dbReference type="NCBI Taxonomy" id="2763666"/>
    <lineage>
        <taxon>Bacteria</taxon>
        <taxon>Bacillati</taxon>
        <taxon>Bacillota</taxon>
        <taxon>Clostridia</taxon>
        <taxon>Lachnospirales</taxon>
        <taxon>Lachnospiraceae</taxon>
        <taxon>Zhenhengia</taxon>
    </lineage>
</organism>
<feature type="transmembrane region" description="Helical" evidence="10">
    <location>
        <begin position="73"/>
        <end position="95"/>
    </location>
</feature>
<accession>A0A926I7T6</accession>
<dbReference type="PANTHER" id="PTHR43823:SF3">
    <property type="entry name" value="MULTIDRUG EXPORT PROTEIN MEPA"/>
    <property type="match status" value="1"/>
</dbReference>
<dbReference type="GO" id="GO:0005886">
    <property type="term" value="C:plasma membrane"/>
    <property type="evidence" value="ECO:0007669"/>
    <property type="project" value="UniProtKB-SubCell"/>
</dbReference>
<evidence type="ECO:0000256" key="7">
    <source>
        <dbReference type="ARBA" id="ARBA00022989"/>
    </source>
</evidence>
<name>A0A926I7T6_9FIRM</name>
<evidence type="ECO:0000256" key="8">
    <source>
        <dbReference type="ARBA" id="ARBA00023136"/>
    </source>
</evidence>
<evidence type="ECO:0000256" key="2">
    <source>
        <dbReference type="ARBA" id="ARBA00008417"/>
    </source>
</evidence>
<dbReference type="InterPro" id="IPR048279">
    <property type="entry name" value="MdtK-like"/>
</dbReference>
<evidence type="ECO:0000313" key="11">
    <source>
        <dbReference type="EMBL" id="MBC8577925.1"/>
    </source>
</evidence>
<evidence type="ECO:0000313" key="12">
    <source>
        <dbReference type="Proteomes" id="UP000655830"/>
    </source>
</evidence>
<feature type="transmembrane region" description="Helical" evidence="10">
    <location>
        <begin position="145"/>
        <end position="168"/>
    </location>
</feature>
<gene>
    <name evidence="11" type="ORF">H8718_00025</name>
</gene>
<feature type="transmembrane region" description="Helical" evidence="10">
    <location>
        <begin position="35"/>
        <end position="61"/>
    </location>
</feature>
<dbReference type="InterPro" id="IPR002528">
    <property type="entry name" value="MATE_fam"/>
</dbReference>
<evidence type="ECO:0000256" key="6">
    <source>
        <dbReference type="ARBA" id="ARBA00022692"/>
    </source>
</evidence>
<dbReference type="InterPro" id="IPR045070">
    <property type="entry name" value="MATE_MepA-like"/>
</dbReference>
<evidence type="ECO:0000256" key="1">
    <source>
        <dbReference type="ARBA" id="ARBA00004651"/>
    </source>
</evidence>
<comment type="subcellular location">
    <subcellularLocation>
        <location evidence="1">Cell membrane</location>
        <topology evidence="1">Multi-pass membrane protein</topology>
    </subcellularLocation>
</comment>
<evidence type="ECO:0000256" key="4">
    <source>
        <dbReference type="ARBA" id="ARBA00022448"/>
    </source>
</evidence>
<dbReference type="EMBL" id="JACRSY010000001">
    <property type="protein sequence ID" value="MBC8577925.1"/>
    <property type="molecule type" value="Genomic_DNA"/>
</dbReference>
<dbReference type="AlphaFoldDB" id="A0A926I7T6"/>
<feature type="transmembrane region" description="Helical" evidence="10">
    <location>
        <begin position="115"/>
        <end position="133"/>
    </location>
</feature>
<dbReference type="Pfam" id="PF01554">
    <property type="entry name" value="MatE"/>
    <property type="match status" value="2"/>
</dbReference>
<keyword evidence="8 10" id="KW-0472">Membrane</keyword>
<feature type="transmembrane region" description="Helical" evidence="10">
    <location>
        <begin position="294"/>
        <end position="321"/>
    </location>
</feature>
<evidence type="ECO:0000256" key="10">
    <source>
        <dbReference type="SAM" id="Phobius"/>
    </source>
</evidence>
<reference evidence="11" key="1">
    <citation type="submission" date="2020-08" db="EMBL/GenBank/DDBJ databases">
        <title>Genome public.</title>
        <authorList>
            <person name="Liu C."/>
            <person name="Sun Q."/>
        </authorList>
    </citation>
    <scope>NUCLEOTIDE SEQUENCE</scope>
    <source>
        <strain evidence="11">NSJ-12</strain>
    </source>
</reference>
<dbReference type="PIRSF" id="PIRSF006603">
    <property type="entry name" value="DinF"/>
    <property type="match status" value="1"/>
</dbReference>
<dbReference type="GO" id="GO:0046677">
    <property type="term" value="P:response to antibiotic"/>
    <property type="evidence" value="ECO:0007669"/>
    <property type="project" value="UniProtKB-KW"/>
</dbReference>
<dbReference type="GO" id="GO:0015297">
    <property type="term" value="F:antiporter activity"/>
    <property type="evidence" value="ECO:0007669"/>
    <property type="project" value="InterPro"/>
</dbReference>
<keyword evidence="12" id="KW-1185">Reference proteome</keyword>
<feature type="transmembrane region" description="Helical" evidence="10">
    <location>
        <begin position="341"/>
        <end position="361"/>
    </location>
</feature>
<keyword evidence="6 10" id="KW-0812">Transmembrane</keyword>
<evidence type="ECO:0000256" key="9">
    <source>
        <dbReference type="ARBA" id="ARBA00023251"/>
    </source>
</evidence>
<dbReference type="Proteomes" id="UP000655830">
    <property type="component" value="Unassembled WGS sequence"/>
</dbReference>
<dbReference type="NCBIfam" id="TIGR00797">
    <property type="entry name" value="matE"/>
    <property type="match status" value="1"/>
</dbReference>
<sequence length="435" mass="47210">MTLAQLINVLYNVVDRMYIGRMPENATLSLTGLGLALPIITIVIAFANLFGMGGAPLFSIARGAGEDEEAEHIMGNAFVLLISFGILLTLLGLLFKKPLLFLFGASESTFPYANDYITIYLLGSLFVMIGLGMNSFINAQGFGKIGMLTVAIGAVANIILDPIFIFGFNMGVQGAALATVISQILSAIWIIKFLTGKKALLKLKVTCFKLKKERVKKIVGLGLSGFIMAITNGAVQIVCNASLQFYGGDLYVGVMTIINTVRELVTMPVLGVTNSAQPVIGYNYGAKAYSRVKIAIKFMSGACILYTLVAWAVVHGFPAFFIQIFNHDEAIIQAGIPAMKIYFFGFFMMALQFAGQSVFVGLGKSKQAIFFSLFRKAIIVIPLTLILPRLFGLNIEGVFMAEPISNFIGGAACFITMLMLIWPELNQNKTLQQNI</sequence>
<dbReference type="CDD" id="cd13143">
    <property type="entry name" value="MATE_MepA_like"/>
    <property type="match status" value="1"/>
</dbReference>
<feature type="transmembrane region" description="Helical" evidence="10">
    <location>
        <begin position="218"/>
        <end position="238"/>
    </location>
</feature>
<keyword evidence="4" id="KW-0813">Transport</keyword>
<keyword evidence="7 10" id="KW-1133">Transmembrane helix</keyword>
<proteinExistence type="inferred from homology"/>
<feature type="transmembrane region" description="Helical" evidence="10">
    <location>
        <begin position="403"/>
        <end position="422"/>
    </location>
</feature>
<keyword evidence="5" id="KW-1003">Cell membrane</keyword>
<dbReference type="RefSeq" id="WP_249331196.1">
    <property type="nucleotide sequence ID" value="NZ_JACRSY010000001.1"/>
</dbReference>